<name>A0A2R7Y7P3_9CREN</name>
<evidence type="ECO:0000313" key="1">
    <source>
        <dbReference type="EMBL" id="PUA33339.1"/>
    </source>
</evidence>
<evidence type="ECO:0000313" key="2">
    <source>
        <dbReference type="Proteomes" id="UP000244093"/>
    </source>
</evidence>
<proteinExistence type="predicted"/>
<accession>A0A2R7Y7P3</accession>
<dbReference type="Proteomes" id="UP000244093">
    <property type="component" value="Unassembled WGS sequence"/>
</dbReference>
<protein>
    <submittedName>
        <fullName evidence="1">Uncharacterized protein</fullName>
    </submittedName>
</protein>
<dbReference type="AlphaFoldDB" id="A0A2R7Y7P3"/>
<sequence length="414" mass="45938">MSSYAPSQRLIERLAEEIRVAGQQHLMLPNDAEMIARALLGHDRTLRAELLIPTQVVANVKTRLADLEYVRCVRCGQVYNAKTQPSLLKNSKCPKCGGSLVAVPLWVITARSVKPANRRITPNQGIELTVSIETYTKTHIRNRNAVVPKQIHIGDRSRPIATLEFIYGFESHNPAPVHKHKVFKYMLALMPSESITKPVTITAFAYNDSTCVEVNTTTGFFSGVSKVLYCKNMEILQATLLHKAGHQRSSSRSRVAVLDMSQSQLGGAVVRIPVRYIQTQGLVVKVDENSVKNVLKELDYSDDDVWIALHTISHAFLVSLPQITGLEGADFGEAISTSTKEIAVYDNSFGGLGGIEGIVDTSGGVLTPNYEWSVRESYKCPLACTKACKACLFTDSCFMLNWRLDRRILERLGW</sequence>
<dbReference type="EMBL" id="NBVN01000002">
    <property type="protein sequence ID" value="PUA33339.1"/>
    <property type="molecule type" value="Genomic_DNA"/>
</dbReference>
<gene>
    <name evidence="1" type="ORF">B7O98_02625</name>
</gene>
<comment type="caution">
    <text evidence="1">The sequence shown here is derived from an EMBL/GenBank/DDBJ whole genome shotgun (WGS) entry which is preliminary data.</text>
</comment>
<organism evidence="1 2">
    <name type="scientific">Zestosphaera tikiterensis</name>
    <dbReference type="NCBI Taxonomy" id="1973259"/>
    <lineage>
        <taxon>Archaea</taxon>
        <taxon>Thermoproteota</taxon>
        <taxon>Thermoprotei</taxon>
        <taxon>Desulfurococcales</taxon>
        <taxon>Desulfurococcaceae</taxon>
        <taxon>Zestosphaera</taxon>
    </lineage>
</organism>
<reference evidence="1 2" key="1">
    <citation type="journal article" date="2018" name="Syst. Appl. Microbiol.">
        <title>A new symbiotic nanoarchaeote (Candidatus Nanoclepta minutus) and its host (Zestosphaera tikiterensis gen. nov., sp. nov.) from a New Zealand hot spring.</title>
        <authorList>
            <person name="St John E."/>
            <person name="Liu Y."/>
            <person name="Podar M."/>
            <person name="Stott M.B."/>
            <person name="Meneghin J."/>
            <person name="Chen Z."/>
            <person name="Lagutin K."/>
            <person name="Mitchell K."/>
            <person name="Reysenbach A.L."/>
        </authorList>
    </citation>
    <scope>NUCLEOTIDE SEQUENCE [LARGE SCALE GENOMIC DNA]</scope>
    <source>
        <strain evidence="1">NZ3</strain>
    </source>
</reference>